<proteinExistence type="inferred from homology"/>
<keyword evidence="2 6" id="KW-0808">Transferase</keyword>
<feature type="domain" description="Carbohydrate kinase PfkB" evidence="7">
    <location>
        <begin position="20"/>
        <end position="294"/>
    </location>
</feature>
<evidence type="ECO:0000256" key="4">
    <source>
        <dbReference type="ARBA" id="ARBA00022777"/>
    </source>
</evidence>
<dbReference type="AlphaFoldDB" id="A0A4S3MM93"/>
<keyword evidence="3" id="KW-0547">Nucleotide-binding</keyword>
<gene>
    <name evidence="8" type="ORF">E7811_16150</name>
</gene>
<keyword evidence="9" id="KW-1185">Reference proteome</keyword>
<dbReference type="EMBL" id="SSND01000005">
    <property type="protein sequence ID" value="THD81450.1"/>
    <property type="molecule type" value="Genomic_DNA"/>
</dbReference>
<evidence type="ECO:0000313" key="8">
    <source>
        <dbReference type="EMBL" id="THD81450.1"/>
    </source>
</evidence>
<dbReference type="Proteomes" id="UP000309450">
    <property type="component" value="Unassembled WGS sequence"/>
</dbReference>
<comment type="caution">
    <text evidence="8">The sequence shown here is derived from an EMBL/GenBank/DDBJ whole genome shotgun (WGS) entry which is preliminary data.</text>
</comment>
<keyword evidence="4 8" id="KW-0418">Kinase</keyword>
<organism evidence="8 9">
    <name type="scientific">Aliigemmobacter aestuarii</name>
    <dbReference type="NCBI Taxonomy" id="1445661"/>
    <lineage>
        <taxon>Bacteria</taxon>
        <taxon>Pseudomonadati</taxon>
        <taxon>Pseudomonadota</taxon>
        <taxon>Alphaproteobacteria</taxon>
        <taxon>Rhodobacterales</taxon>
        <taxon>Paracoccaceae</taxon>
        <taxon>Aliigemmobacter</taxon>
    </lineage>
</organism>
<evidence type="ECO:0000259" key="7">
    <source>
        <dbReference type="Pfam" id="PF00294"/>
    </source>
</evidence>
<evidence type="ECO:0000256" key="6">
    <source>
        <dbReference type="PIRNR" id="PIRNR000535"/>
    </source>
</evidence>
<reference evidence="8 9" key="1">
    <citation type="submission" date="2019-04" db="EMBL/GenBank/DDBJ databases">
        <title>Draft genome sequence of Gemmobacter aestuarii sp. nov.</title>
        <authorList>
            <person name="Hameed A."/>
            <person name="Lin S.-Y."/>
            <person name="Shahina M."/>
            <person name="Lai W.-A."/>
            <person name="Young C.-C."/>
        </authorList>
    </citation>
    <scope>NUCLEOTIDE SEQUENCE [LARGE SCALE GENOMIC DNA]</scope>
    <source>
        <strain evidence="8 9">CC-PW-75</strain>
    </source>
</reference>
<dbReference type="PROSITE" id="PS00583">
    <property type="entry name" value="PFKB_KINASES_1"/>
    <property type="match status" value="1"/>
</dbReference>
<dbReference type="PANTHER" id="PTHR46566:SF2">
    <property type="entry name" value="ATP-DEPENDENT 6-PHOSPHOFRUCTOKINASE ISOZYME 2"/>
    <property type="match status" value="1"/>
</dbReference>
<evidence type="ECO:0000256" key="2">
    <source>
        <dbReference type="ARBA" id="ARBA00022679"/>
    </source>
</evidence>
<dbReference type="InterPro" id="IPR017583">
    <property type="entry name" value="Tagatose/fructose_Pkinase"/>
</dbReference>
<dbReference type="GO" id="GO:0005524">
    <property type="term" value="F:ATP binding"/>
    <property type="evidence" value="ECO:0007669"/>
    <property type="project" value="UniProtKB-KW"/>
</dbReference>
<dbReference type="GO" id="GO:0005829">
    <property type="term" value="C:cytosol"/>
    <property type="evidence" value="ECO:0007669"/>
    <property type="project" value="TreeGrafter"/>
</dbReference>
<evidence type="ECO:0000313" key="9">
    <source>
        <dbReference type="Proteomes" id="UP000309450"/>
    </source>
</evidence>
<evidence type="ECO:0000256" key="3">
    <source>
        <dbReference type="ARBA" id="ARBA00022741"/>
    </source>
</evidence>
<dbReference type="GO" id="GO:0003872">
    <property type="term" value="F:6-phosphofructokinase activity"/>
    <property type="evidence" value="ECO:0007669"/>
    <property type="project" value="TreeGrafter"/>
</dbReference>
<sequence length="314" mass="32216">MTRILTVTLNPTLDVSTHTTEIVAGMKLRCAPPRLDPGGGGINVSRAIRKLGGDSTALVALGGATGRRLAELLEQDGVALATFSAPGESRENLAVTEETTGRQFRFVLPGQDWDARTTARALELIRHHAPHDGQVVISGSLPPGVAPDFLRQAVAEVAPIAAVLIDTSGAPLADLAGAPVPGLTTLRMDSDEAEDLAGGPLPERSHTADFAAGLVARGVAESVIVARGADGSVLATRHGRWHSAPPRVAVVSPVGAGDSFVAAHVLAIERGKAPQVALAFGTAAAAAAVMTDATELCRREDAERLVASCVTTAI</sequence>
<evidence type="ECO:0000256" key="5">
    <source>
        <dbReference type="ARBA" id="ARBA00022840"/>
    </source>
</evidence>
<keyword evidence="5" id="KW-0067">ATP-binding</keyword>
<dbReference type="InterPro" id="IPR011611">
    <property type="entry name" value="PfkB_dom"/>
</dbReference>
<dbReference type="OrthoDB" id="9801219at2"/>
<comment type="similarity">
    <text evidence="1 6">Belongs to the carbohydrate kinase PfkB family.</text>
</comment>
<dbReference type="Gene3D" id="3.40.1190.20">
    <property type="match status" value="1"/>
</dbReference>
<dbReference type="CDD" id="cd01164">
    <property type="entry name" value="FruK_PfkB_like"/>
    <property type="match status" value="1"/>
</dbReference>
<dbReference type="NCBIfam" id="TIGR03168">
    <property type="entry name" value="1-PFK"/>
    <property type="match status" value="1"/>
</dbReference>
<dbReference type="InterPro" id="IPR029056">
    <property type="entry name" value="Ribokinase-like"/>
</dbReference>
<dbReference type="InterPro" id="IPR002173">
    <property type="entry name" value="Carboh/pur_kinase_PfkB_CS"/>
</dbReference>
<dbReference type="PANTHER" id="PTHR46566">
    <property type="entry name" value="1-PHOSPHOFRUCTOKINASE-RELATED"/>
    <property type="match status" value="1"/>
</dbReference>
<dbReference type="PIRSF" id="PIRSF000535">
    <property type="entry name" value="1PFK/6PFK/LacC"/>
    <property type="match status" value="1"/>
</dbReference>
<name>A0A4S3MM93_9RHOB</name>
<accession>A0A4S3MM93</accession>
<evidence type="ECO:0000256" key="1">
    <source>
        <dbReference type="ARBA" id="ARBA00010688"/>
    </source>
</evidence>
<protein>
    <recommendedName>
        <fullName evidence="6">Phosphofructokinase</fullName>
    </recommendedName>
</protein>
<dbReference type="SUPFAM" id="SSF53613">
    <property type="entry name" value="Ribokinase-like"/>
    <property type="match status" value="1"/>
</dbReference>
<dbReference type="Pfam" id="PF00294">
    <property type="entry name" value="PfkB"/>
    <property type="match status" value="1"/>
</dbReference>
<dbReference type="RefSeq" id="WP_136395708.1">
    <property type="nucleotide sequence ID" value="NZ_SSND01000005.1"/>
</dbReference>